<comment type="caution">
    <text evidence="1">The sequence shown here is derived from an EMBL/GenBank/DDBJ whole genome shotgun (WGS) entry which is preliminary data.</text>
</comment>
<accession>A0A0G1KE93</accession>
<dbReference type="Proteomes" id="UP000034595">
    <property type="component" value="Unassembled WGS sequence"/>
</dbReference>
<sequence length="281" mass="31789">MKEIIGLHQALMSNLEKVDGFFFEDDAKILLVDVEAFVANKKEVVATIESGIPVIFFWFDTPERFATSGMSAAPYSHLRNTGYIQLPSNTVADLVGHYDRIVGSKNTENKALTLLSIVSAKRYLTNIFLHDLHPGKKDYKATLQKVNKDLGITGTRKQVREKLEVLHSRELRSKAVAELAKGEILPGVFCGIEGTLFIKGEINPAILEKLNECSKDRAVTLWTGGNVDNPRTRLAYNRIYYPLVSKYDFYDCKVETVIDDLTPEEFFKEYRIVASEYIQVK</sequence>
<name>A0A0G1KE93_9BACT</name>
<evidence type="ECO:0000313" key="2">
    <source>
        <dbReference type="Proteomes" id="UP000034595"/>
    </source>
</evidence>
<dbReference type="EMBL" id="LCJQ01000003">
    <property type="protein sequence ID" value="KKT82051.1"/>
    <property type="molecule type" value="Genomic_DNA"/>
</dbReference>
<evidence type="ECO:0000313" key="1">
    <source>
        <dbReference type="EMBL" id="KKT82051.1"/>
    </source>
</evidence>
<dbReference type="AlphaFoldDB" id="A0A0G1KE93"/>
<reference evidence="1 2" key="1">
    <citation type="journal article" date="2015" name="Nature">
        <title>rRNA introns, odd ribosomes, and small enigmatic genomes across a large radiation of phyla.</title>
        <authorList>
            <person name="Brown C.T."/>
            <person name="Hug L.A."/>
            <person name="Thomas B.C."/>
            <person name="Sharon I."/>
            <person name="Castelle C.J."/>
            <person name="Singh A."/>
            <person name="Wilkins M.J."/>
            <person name="Williams K.H."/>
            <person name="Banfield J.F."/>
        </authorList>
    </citation>
    <scope>NUCLEOTIDE SEQUENCE [LARGE SCALE GENOMIC DNA]</scope>
</reference>
<gene>
    <name evidence="1" type="ORF">UW78_C0003G0011</name>
</gene>
<proteinExistence type="predicted"/>
<organism evidence="1 2">
    <name type="scientific">Candidatus Azambacteria bacterium GW2011_GWA1_44_9</name>
    <dbReference type="NCBI Taxonomy" id="1618610"/>
    <lineage>
        <taxon>Bacteria</taxon>
        <taxon>Candidatus Azamiibacteriota</taxon>
    </lineage>
</organism>
<protein>
    <submittedName>
        <fullName evidence="1">Uncharacterized protein</fullName>
    </submittedName>
</protein>